<dbReference type="CDD" id="cd05233">
    <property type="entry name" value="SDR_c"/>
    <property type="match status" value="1"/>
</dbReference>
<dbReference type="InterPro" id="IPR036291">
    <property type="entry name" value="NAD(P)-bd_dom_sf"/>
</dbReference>
<sequence length="243" mass="24901">MSSPRHAALVTGGSSGIGLAVADALVTRGHAVTVLGRDESRLRRAAERLGAAGRGGSATGGGAVHTVVADVAEPQAAHAAVAAHIERWGRLDVLVNSAGLLATGPFESYSTATVTEVLDVDLRATILFCQAALPYLRKVAREASPLIVNIASISGKRADPGFSLYCAAKFGVVGFTAALHQELSGEGVGACAICPGLVDTPMADWARSWAPPSSMLRPEDIAGAVIRLLDLPPGQIPPELILS</sequence>
<reference evidence="5" key="1">
    <citation type="journal article" date="2019" name="Int. J. Syst. Evol. Microbiol.">
        <title>The Global Catalogue of Microorganisms (GCM) 10K type strain sequencing project: providing services to taxonomists for standard genome sequencing and annotation.</title>
        <authorList>
            <consortium name="The Broad Institute Genomics Platform"/>
            <consortium name="The Broad Institute Genome Sequencing Center for Infectious Disease"/>
            <person name="Wu L."/>
            <person name="Ma J."/>
        </authorList>
    </citation>
    <scope>NUCLEOTIDE SEQUENCE [LARGE SCALE GENOMIC DNA]</scope>
    <source>
        <strain evidence="5">CGMCC 4.7132</strain>
    </source>
</reference>
<organism evidence="4 5">
    <name type="scientific">Sphaerisporangium dianthi</name>
    <dbReference type="NCBI Taxonomy" id="1436120"/>
    <lineage>
        <taxon>Bacteria</taxon>
        <taxon>Bacillati</taxon>
        <taxon>Actinomycetota</taxon>
        <taxon>Actinomycetes</taxon>
        <taxon>Streptosporangiales</taxon>
        <taxon>Streptosporangiaceae</taxon>
        <taxon>Sphaerisporangium</taxon>
    </lineage>
</organism>
<dbReference type="PRINTS" id="PR00080">
    <property type="entry name" value="SDRFAMILY"/>
</dbReference>
<dbReference type="PANTHER" id="PTHR42879">
    <property type="entry name" value="3-OXOACYL-(ACYL-CARRIER-PROTEIN) REDUCTASE"/>
    <property type="match status" value="1"/>
</dbReference>
<keyword evidence="5" id="KW-1185">Reference proteome</keyword>
<comment type="caution">
    <text evidence="4">The sequence shown here is derived from an EMBL/GenBank/DDBJ whole genome shotgun (WGS) entry which is preliminary data.</text>
</comment>
<evidence type="ECO:0000256" key="2">
    <source>
        <dbReference type="RuleBase" id="RU000363"/>
    </source>
</evidence>
<proteinExistence type="inferred from homology"/>
<dbReference type="Proteomes" id="UP001596004">
    <property type="component" value="Unassembled WGS sequence"/>
</dbReference>
<dbReference type="SUPFAM" id="SSF51735">
    <property type="entry name" value="NAD(P)-binding Rossmann-fold domains"/>
    <property type="match status" value="1"/>
</dbReference>
<dbReference type="EMBL" id="JBHSFP010000002">
    <property type="protein sequence ID" value="MFC4530144.1"/>
    <property type="molecule type" value="Genomic_DNA"/>
</dbReference>
<comment type="similarity">
    <text evidence="1 2">Belongs to the short-chain dehydrogenases/reductases (SDR) family.</text>
</comment>
<evidence type="ECO:0000259" key="3">
    <source>
        <dbReference type="SMART" id="SM00822"/>
    </source>
</evidence>
<keyword evidence="4" id="KW-0560">Oxidoreductase</keyword>
<dbReference type="RefSeq" id="WP_380837598.1">
    <property type="nucleotide sequence ID" value="NZ_JBHSFP010000002.1"/>
</dbReference>
<dbReference type="Gene3D" id="3.40.50.720">
    <property type="entry name" value="NAD(P)-binding Rossmann-like Domain"/>
    <property type="match status" value="1"/>
</dbReference>
<protein>
    <submittedName>
        <fullName evidence="4">SDR family oxidoreductase</fullName>
        <ecNumber evidence="4">1.-.-.-</ecNumber>
    </submittedName>
</protein>
<dbReference type="InterPro" id="IPR002347">
    <property type="entry name" value="SDR_fam"/>
</dbReference>
<dbReference type="Pfam" id="PF00106">
    <property type="entry name" value="adh_short"/>
    <property type="match status" value="1"/>
</dbReference>
<evidence type="ECO:0000256" key="1">
    <source>
        <dbReference type="ARBA" id="ARBA00006484"/>
    </source>
</evidence>
<dbReference type="InterPro" id="IPR057326">
    <property type="entry name" value="KR_dom"/>
</dbReference>
<name>A0ABV9CAU7_9ACTN</name>
<evidence type="ECO:0000313" key="5">
    <source>
        <dbReference type="Proteomes" id="UP001596004"/>
    </source>
</evidence>
<dbReference type="PROSITE" id="PS00061">
    <property type="entry name" value="ADH_SHORT"/>
    <property type="match status" value="1"/>
</dbReference>
<dbReference type="SMART" id="SM00822">
    <property type="entry name" value="PKS_KR"/>
    <property type="match status" value="1"/>
</dbReference>
<dbReference type="PANTHER" id="PTHR42879:SF2">
    <property type="entry name" value="3-OXOACYL-[ACYL-CARRIER-PROTEIN] REDUCTASE FABG"/>
    <property type="match status" value="1"/>
</dbReference>
<dbReference type="InterPro" id="IPR020904">
    <property type="entry name" value="Sc_DH/Rdtase_CS"/>
</dbReference>
<dbReference type="InterPro" id="IPR050259">
    <property type="entry name" value="SDR"/>
</dbReference>
<dbReference type="EC" id="1.-.-.-" evidence="4"/>
<dbReference type="GO" id="GO:0016491">
    <property type="term" value="F:oxidoreductase activity"/>
    <property type="evidence" value="ECO:0007669"/>
    <property type="project" value="UniProtKB-KW"/>
</dbReference>
<evidence type="ECO:0000313" key="4">
    <source>
        <dbReference type="EMBL" id="MFC4530144.1"/>
    </source>
</evidence>
<gene>
    <name evidence="4" type="ORF">ACFO60_05155</name>
</gene>
<accession>A0ABV9CAU7</accession>
<feature type="domain" description="Ketoreductase" evidence="3">
    <location>
        <begin position="6"/>
        <end position="224"/>
    </location>
</feature>
<dbReference type="PRINTS" id="PR00081">
    <property type="entry name" value="GDHRDH"/>
</dbReference>